<sequence>MGNVVFKVWAYSTALWERVFGARSAHVHTSIASSRQFTPCGDAVSASLGLCRSRGCKPGVRALDPCGSVEPLQFLTFFQDQQKMNIVRGSVSFEDVTVEFTQEEWQRLGPAQRALYRDVMLEIYSHLVSVGYCITKPQVIFKLQQGEEPWSLEKEFLNQKYPGYYEVDVHIERNQEKEEKPLWQVIFSDKKTLSKEGQKVLGKPIILDITPDFSGKMPCKCDSCRMNLPLVSELIVSDRNCSRKKADYMNVYEKLQLDIKHERTLIGEQSYKYNKNGKALSHKKDHQKFQTLEHPVECTELGNVLHDETIVCVTAQNCLTGEESFQDNELRKNCDKATVFNQMRTGKREKCFDINECGRSWDKTTALWNTVKFTGL</sequence>
<evidence type="ECO:0000313" key="3">
    <source>
        <dbReference type="Proteomes" id="UP000585614"/>
    </source>
</evidence>
<dbReference type="EMBL" id="JACAGC010000012">
    <property type="protein sequence ID" value="KAF6328459.1"/>
    <property type="molecule type" value="Genomic_DNA"/>
</dbReference>
<dbReference type="SMART" id="SM00349">
    <property type="entry name" value="KRAB"/>
    <property type="match status" value="1"/>
</dbReference>
<dbReference type="Gene3D" id="6.10.140.140">
    <property type="match status" value="1"/>
</dbReference>
<organism evidence="2 3">
    <name type="scientific">Rhinolophus ferrumequinum</name>
    <name type="common">Greater horseshoe bat</name>
    <dbReference type="NCBI Taxonomy" id="59479"/>
    <lineage>
        <taxon>Eukaryota</taxon>
        <taxon>Metazoa</taxon>
        <taxon>Chordata</taxon>
        <taxon>Craniata</taxon>
        <taxon>Vertebrata</taxon>
        <taxon>Euteleostomi</taxon>
        <taxon>Mammalia</taxon>
        <taxon>Eutheria</taxon>
        <taxon>Laurasiatheria</taxon>
        <taxon>Chiroptera</taxon>
        <taxon>Yinpterochiroptera</taxon>
        <taxon>Rhinolophoidea</taxon>
        <taxon>Rhinolophidae</taxon>
        <taxon>Rhinolophinae</taxon>
        <taxon>Rhinolophus</taxon>
    </lineage>
</organism>
<dbReference type="PROSITE" id="PS50805">
    <property type="entry name" value="KRAB"/>
    <property type="match status" value="1"/>
</dbReference>
<feature type="domain" description="KRAB" evidence="1">
    <location>
        <begin position="91"/>
        <end position="162"/>
    </location>
</feature>
<comment type="caution">
    <text evidence="2">The sequence shown here is derived from an EMBL/GenBank/DDBJ whole genome shotgun (WGS) entry which is preliminary data.</text>
</comment>
<dbReference type="InterPro" id="IPR001909">
    <property type="entry name" value="KRAB"/>
</dbReference>
<reference evidence="2 3" key="1">
    <citation type="journal article" date="2020" name="Nature">
        <title>Six reference-quality genomes reveal evolution of bat adaptations.</title>
        <authorList>
            <person name="Jebb D."/>
            <person name="Huang Z."/>
            <person name="Pippel M."/>
            <person name="Hughes G.M."/>
            <person name="Lavrichenko K."/>
            <person name="Devanna P."/>
            <person name="Winkler S."/>
            <person name="Jermiin L.S."/>
            <person name="Skirmuntt E.C."/>
            <person name="Katzourakis A."/>
            <person name="Burkitt-Gray L."/>
            <person name="Ray D.A."/>
            <person name="Sullivan K.A.M."/>
            <person name="Roscito J.G."/>
            <person name="Kirilenko B.M."/>
            <person name="Davalos L.M."/>
            <person name="Corthals A.P."/>
            <person name="Power M.L."/>
            <person name="Jones G."/>
            <person name="Ransome R.D."/>
            <person name="Dechmann D.K.N."/>
            <person name="Locatelli A.G."/>
            <person name="Puechmaille S.J."/>
            <person name="Fedrigo O."/>
            <person name="Jarvis E.D."/>
            <person name="Hiller M."/>
            <person name="Vernes S.C."/>
            <person name="Myers E.W."/>
            <person name="Teeling E.C."/>
        </authorList>
    </citation>
    <scope>NUCLEOTIDE SEQUENCE [LARGE SCALE GENOMIC DNA]</scope>
    <source>
        <strain evidence="2">MRhiFer1</strain>
        <tissue evidence="2">Lung</tissue>
    </source>
</reference>
<evidence type="ECO:0000313" key="2">
    <source>
        <dbReference type="EMBL" id="KAF6328459.1"/>
    </source>
</evidence>
<dbReference type="AlphaFoldDB" id="A0A7J7VTN9"/>
<dbReference type="CDD" id="cd07765">
    <property type="entry name" value="KRAB_A-box"/>
    <property type="match status" value="1"/>
</dbReference>
<dbReference type="PANTHER" id="PTHR23232:SF131">
    <property type="entry name" value="KRAB DOMAIN-CONTAINING PROTEIN"/>
    <property type="match status" value="1"/>
</dbReference>
<dbReference type="InterPro" id="IPR036051">
    <property type="entry name" value="KRAB_dom_sf"/>
</dbReference>
<dbReference type="PANTHER" id="PTHR23232">
    <property type="entry name" value="KRAB DOMAIN C2H2 ZINC FINGER"/>
    <property type="match status" value="1"/>
</dbReference>
<dbReference type="SUPFAM" id="SSF109640">
    <property type="entry name" value="KRAB domain (Kruppel-associated box)"/>
    <property type="match status" value="1"/>
</dbReference>
<proteinExistence type="predicted"/>
<accession>A0A7J7VTN9</accession>
<dbReference type="GO" id="GO:0006355">
    <property type="term" value="P:regulation of DNA-templated transcription"/>
    <property type="evidence" value="ECO:0007669"/>
    <property type="project" value="InterPro"/>
</dbReference>
<gene>
    <name evidence="2" type="ORF">mRhiFer1_018927</name>
</gene>
<dbReference type="InterPro" id="IPR050169">
    <property type="entry name" value="Krueppel_C2H2_ZnF"/>
</dbReference>
<protein>
    <submittedName>
        <fullName evidence="2">Zinc finger protein 658</fullName>
    </submittedName>
</protein>
<dbReference type="Proteomes" id="UP000585614">
    <property type="component" value="Unassembled WGS sequence"/>
</dbReference>
<evidence type="ECO:0000259" key="1">
    <source>
        <dbReference type="PROSITE" id="PS50805"/>
    </source>
</evidence>
<dbReference type="Pfam" id="PF01352">
    <property type="entry name" value="KRAB"/>
    <property type="match status" value="1"/>
</dbReference>
<name>A0A7J7VTN9_RHIFE</name>